<dbReference type="PANTHER" id="PTHR43537:SF24">
    <property type="entry name" value="GLUCONATE OPERON TRANSCRIPTIONAL REPRESSOR"/>
    <property type="match status" value="1"/>
</dbReference>
<dbReference type="AlphaFoldDB" id="A0A660CFN1"/>
<evidence type="ECO:0000256" key="4">
    <source>
        <dbReference type="SAM" id="MobiDB-lite"/>
    </source>
</evidence>
<dbReference type="GO" id="GO:0003677">
    <property type="term" value="F:DNA binding"/>
    <property type="evidence" value="ECO:0007669"/>
    <property type="project" value="UniProtKB-KW"/>
</dbReference>
<dbReference type="GO" id="GO:0003700">
    <property type="term" value="F:DNA-binding transcription factor activity"/>
    <property type="evidence" value="ECO:0007669"/>
    <property type="project" value="InterPro"/>
</dbReference>
<dbReference type="InterPro" id="IPR000524">
    <property type="entry name" value="Tscrpt_reg_HTH_GntR"/>
</dbReference>
<feature type="region of interest" description="Disordered" evidence="4">
    <location>
        <begin position="1"/>
        <end position="29"/>
    </location>
</feature>
<feature type="domain" description="HTH gntR-type" evidence="5">
    <location>
        <begin position="24"/>
        <end position="91"/>
    </location>
</feature>
<dbReference type="Pfam" id="PF07729">
    <property type="entry name" value="FCD"/>
    <property type="match status" value="1"/>
</dbReference>
<dbReference type="PRINTS" id="PR00035">
    <property type="entry name" value="HTHGNTR"/>
</dbReference>
<dbReference type="CDD" id="cd07377">
    <property type="entry name" value="WHTH_GntR"/>
    <property type="match status" value="1"/>
</dbReference>
<evidence type="ECO:0000313" key="6">
    <source>
        <dbReference type="EMBL" id="TWH22156.1"/>
    </source>
</evidence>
<dbReference type="InterPro" id="IPR011711">
    <property type="entry name" value="GntR_C"/>
</dbReference>
<evidence type="ECO:0000256" key="1">
    <source>
        <dbReference type="ARBA" id="ARBA00023015"/>
    </source>
</evidence>
<dbReference type="SMART" id="SM00345">
    <property type="entry name" value="HTH_GNTR"/>
    <property type="match status" value="1"/>
</dbReference>
<keyword evidence="1" id="KW-0805">Transcription regulation</keyword>
<dbReference type="SUPFAM" id="SSF48008">
    <property type="entry name" value="GntR ligand-binding domain-like"/>
    <property type="match status" value="1"/>
</dbReference>
<name>A0A660CFN1_9PSEU</name>
<evidence type="ECO:0000256" key="2">
    <source>
        <dbReference type="ARBA" id="ARBA00023125"/>
    </source>
</evidence>
<dbReference type="InterPro" id="IPR036388">
    <property type="entry name" value="WH-like_DNA-bd_sf"/>
</dbReference>
<dbReference type="PROSITE" id="PS50949">
    <property type="entry name" value="HTH_GNTR"/>
    <property type="match status" value="1"/>
</dbReference>
<proteinExistence type="predicted"/>
<sequence>MNRPQPHEPRQPGTPAPTATAPSTTSTSRTVDALRELILRGELAPGARLAEVELAGRLGVSRTPVRSALTQLATEGLVEVAPNRGARVATWTVRELEGIFDLRTALEPRAAALAARHATADDTAELAHLAERMVEVGTPGRGQDLDALAELNRRFHDRLSALADNAALANALSGAVHAPIVLRNFHTYDVESLRRSLAHHVEIVAAIRAGDAVWAEAVMTAHMRNARAVMVAAAQAAEG</sequence>
<accession>A0A660CFN1</accession>
<dbReference type="Proteomes" id="UP000317303">
    <property type="component" value="Unassembled WGS sequence"/>
</dbReference>
<keyword evidence="7" id="KW-1185">Reference proteome</keyword>
<evidence type="ECO:0000313" key="7">
    <source>
        <dbReference type="Proteomes" id="UP000317303"/>
    </source>
</evidence>
<dbReference type="SUPFAM" id="SSF46785">
    <property type="entry name" value="Winged helix' DNA-binding domain"/>
    <property type="match status" value="1"/>
</dbReference>
<dbReference type="SMART" id="SM00895">
    <property type="entry name" value="FCD"/>
    <property type="match status" value="1"/>
</dbReference>
<dbReference type="EMBL" id="VLJV01000001">
    <property type="protein sequence ID" value="TWH22156.1"/>
    <property type="molecule type" value="Genomic_DNA"/>
</dbReference>
<dbReference type="InterPro" id="IPR036390">
    <property type="entry name" value="WH_DNA-bd_sf"/>
</dbReference>
<feature type="compositionally biased region" description="Basic and acidic residues" evidence="4">
    <location>
        <begin position="1"/>
        <end position="10"/>
    </location>
</feature>
<dbReference type="InterPro" id="IPR008920">
    <property type="entry name" value="TF_FadR/GntR_C"/>
</dbReference>
<keyword evidence="2" id="KW-0238">DNA-binding</keyword>
<dbReference type="RefSeq" id="WP_084705898.1">
    <property type="nucleotide sequence ID" value="NZ_JOIJ01000010.1"/>
</dbReference>
<feature type="compositionally biased region" description="Low complexity" evidence="4">
    <location>
        <begin position="16"/>
        <end position="28"/>
    </location>
</feature>
<organism evidence="6 7">
    <name type="scientific">Prauserella rugosa</name>
    <dbReference type="NCBI Taxonomy" id="43354"/>
    <lineage>
        <taxon>Bacteria</taxon>
        <taxon>Bacillati</taxon>
        <taxon>Actinomycetota</taxon>
        <taxon>Actinomycetes</taxon>
        <taxon>Pseudonocardiales</taxon>
        <taxon>Pseudonocardiaceae</taxon>
        <taxon>Prauserella</taxon>
    </lineage>
</organism>
<dbReference type="OrthoDB" id="8680240at2"/>
<reference evidence="6 7" key="1">
    <citation type="submission" date="2019-07" db="EMBL/GenBank/DDBJ databases">
        <title>R&amp;d 2014.</title>
        <authorList>
            <person name="Klenk H.-P."/>
        </authorList>
    </citation>
    <scope>NUCLEOTIDE SEQUENCE [LARGE SCALE GENOMIC DNA]</scope>
    <source>
        <strain evidence="6 7">DSM 43194</strain>
    </source>
</reference>
<dbReference type="PANTHER" id="PTHR43537">
    <property type="entry name" value="TRANSCRIPTIONAL REGULATOR, GNTR FAMILY"/>
    <property type="match status" value="1"/>
</dbReference>
<gene>
    <name evidence="6" type="ORF">JD82_04030</name>
</gene>
<evidence type="ECO:0000259" key="5">
    <source>
        <dbReference type="PROSITE" id="PS50949"/>
    </source>
</evidence>
<dbReference type="Gene3D" id="1.10.10.10">
    <property type="entry name" value="Winged helix-like DNA-binding domain superfamily/Winged helix DNA-binding domain"/>
    <property type="match status" value="1"/>
</dbReference>
<protein>
    <submittedName>
        <fullName evidence="6">Transcriptional regulator, GntR family</fullName>
    </submittedName>
</protein>
<keyword evidence="3" id="KW-0804">Transcription</keyword>
<dbReference type="Gene3D" id="1.20.120.530">
    <property type="entry name" value="GntR ligand-binding domain-like"/>
    <property type="match status" value="1"/>
</dbReference>
<dbReference type="Pfam" id="PF00392">
    <property type="entry name" value="GntR"/>
    <property type="match status" value="1"/>
</dbReference>
<evidence type="ECO:0000256" key="3">
    <source>
        <dbReference type="ARBA" id="ARBA00023163"/>
    </source>
</evidence>
<comment type="caution">
    <text evidence="6">The sequence shown here is derived from an EMBL/GenBank/DDBJ whole genome shotgun (WGS) entry which is preliminary data.</text>
</comment>